<reference evidence="3 4" key="1">
    <citation type="submission" date="2019-05" db="EMBL/GenBank/DDBJ databases">
        <title>Nesterenkonia sp. GY074 isolated from the Southern Atlantic Ocean.</title>
        <authorList>
            <person name="Zhang G."/>
        </authorList>
    </citation>
    <scope>NUCLEOTIDE SEQUENCE [LARGE SCALE GENOMIC DNA]</scope>
    <source>
        <strain evidence="3 4">GY074</strain>
    </source>
</reference>
<keyword evidence="4" id="KW-1185">Reference proteome</keyword>
<evidence type="ECO:0000256" key="1">
    <source>
        <dbReference type="SAM" id="MobiDB-lite"/>
    </source>
</evidence>
<gene>
    <name evidence="3" type="ORF">FEF26_04335</name>
</gene>
<keyword evidence="2" id="KW-1133">Transmembrane helix</keyword>
<dbReference type="EMBL" id="VAVZ01000008">
    <property type="protein sequence ID" value="TLP98673.1"/>
    <property type="molecule type" value="Genomic_DNA"/>
</dbReference>
<dbReference type="AlphaFoldDB" id="A0A5R9BDH7"/>
<sequence>MALAVSGIIIYLLVDHWPHVLAALPYLGIIAMMLMHLFMHKGHGGHGGKAGPKDKGSSHSGQH</sequence>
<keyword evidence="2" id="KW-0812">Transmembrane</keyword>
<dbReference type="InterPro" id="IPR021682">
    <property type="entry name" value="DUF2933"/>
</dbReference>
<dbReference type="Pfam" id="PF11666">
    <property type="entry name" value="DUF2933"/>
    <property type="match status" value="1"/>
</dbReference>
<dbReference type="Proteomes" id="UP000310458">
    <property type="component" value="Unassembled WGS sequence"/>
</dbReference>
<feature type="transmembrane region" description="Helical" evidence="2">
    <location>
        <begin position="20"/>
        <end position="39"/>
    </location>
</feature>
<evidence type="ECO:0000256" key="2">
    <source>
        <dbReference type="SAM" id="Phobius"/>
    </source>
</evidence>
<feature type="region of interest" description="Disordered" evidence="1">
    <location>
        <begin position="43"/>
        <end position="63"/>
    </location>
</feature>
<protein>
    <submittedName>
        <fullName evidence="3">DUF2933 domain-containing protein</fullName>
    </submittedName>
</protein>
<dbReference type="OrthoDB" id="5298481at2"/>
<keyword evidence="2" id="KW-0472">Membrane</keyword>
<organism evidence="3 4">
    <name type="scientific">Nesterenkonia salmonea</name>
    <dbReference type="NCBI Taxonomy" id="1804987"/>
    <lineage>
        <taxon>Bacteria</taxon>
        <taxon>Bacillati</taxon>
        <taxon>Actinomycetota</taxon>
        <taxon>Actinomycetes</taxon>
        <taxon>Micrococcales</taxon>
        <taxon>Micrococcaceae</taxon>
        <taxon>Nesterenkonia</taxon>
    </lineage>
</organism>
<evidence type="ECO:0000313" key="3">
    <source>
        <dbReference type="EMBL" id="TLP98673.1"/>
    </source>
</evidence>
<comment type="caution">
    <text evidence="3">The sequence shown here is derived from an EMBL/GenBank/DDBJ whole genome shotgun (WGS) entry which is preliminary data.</text>
</comment>
<proteinExistence type="predicted"/>
<name>A0A5R9BDH7_9MICC</name>
<accession>A0A5R9BDH7</accession>
<evidence type="ECO:0000313" key="4">
    <source>
        <dbReference type="Proteomes" id="UP000310458"/>
    </source>
</evidence>